<dbReference type="EMBL" id="KN822066">
    <property type="protein sequence ID" value="KIM60050.1"/>
    <property type="molecule type" value="Genomic_DNA"/>
</dbReference>
<evidence type="ECO:0000313" key="1">
    <source>
        <dbReference type="EMBL" id="KIM60050.1"/>
    </source>
</evidence>
<dbReference type="InParanoid" id="A0A0C3DH83"/>
<keyword evidence="2" id="KW-1185">Reference proteome</keyword>
<dbReference type="Proteomes" id="UP000053989">
    <property type="component" value="Unassembled WGS sequence"/>
</dbReference>
<gene>
    <name evidence="1" type="ORF">SCLCIDRAFT_968906</name>
</gene>
<dbReference type="HOGENOM" id="CLU_2265328_0_0_1"/>
<evidence type="ECO:0000313" key="2">
    <source>
        <dbReference type="Proteomes" id="UP000053989"/>
    </source>
</evidence>
<organism evidence="1 2">
    <name type="scientific">Scleroderma citrinum Foug A</name>
    <dbReference type="NCBI Taxonomy" id="1036808"/>
    <lineage>
        <taxon>Eukaryota</taxon>
        <taxon>Fungi</taxon>
        <taxon>Dikarya</taxon>
        <taxon>Basidiomycota</taxon>
        <taxon>Agaricomycotina</taxon>
        <taxon>Agaricomycetes</taxon>
        <taxon>Agaricomycetidae</taxon>
        <taxon>Boletales</taxon>
        <taxon>Sclerodermatineae</taxon>
        <taxon>Sclerodermataceae</taxon>
        <taxon>Scleroderma</taxon>
    </lineage>
</organism>
<dbReference type="AlphaFoldDB" id="A0A0C3DH83"/>
<reference evidence="2" key="2">
    <citation type="submission" date="2015-01" db="EMBL/GenBank/DDBJ databases">
        <title>Evolutionary Origins and Diversification of the Mycorrhizal Mutualists.</title>
        <authorList>
            <consortium name="DOE Joint Genome Institute"/>
            <consortium name="Mycorrhizal Genomics Consortium"/>
            <person name="Kohler A."/>
            <person name="Kuo A."/>
            <person name="Nagy L.G."/>
            <person name="Floudas D."/>
            <person name="Copeland A."/>
            <person name="Barry K.W."/>
            <person name="Cichocki N."/>
            <person name="Veneault-Fourrey C."/>
            <person name="LaButti K."/>
            <person name="Lindquist E.A."/>
            <person name="Lipzen A."/>
            <person name="Lundell T."/>
            <person name="Morin E."/>
            <person name="Murat C."/>
            <person name="Riley R."/>
            <person name="Ohm R."/>
            <person name="Sun H."/>
            <person name="Tunlid A."/>
            <person name="Henrissat B."/>
            <person name="Grigoriev I.V."/>
            <person name="Hibbett D.S."/>
            <person name="Martin F."/>
        </authorList>
    </citation>
    <scope>NUCLEOTIDE SEQUENCE [LARGE SCALE GENOMIC DNA]</scope>
    <source>
        <strain evidence="2">Foug A</strain>
    </source>
</reference>
<proteinExistence type="predicted"/>
<sequence length="103" mass="11496">MIIVFHKCTITTIYVCYPALVGMAGAAGVGVEAHRDGWRPLAPRQLGGSWDSLLLLCHTVLSSRYGTGRARLTIIVITWQGAWCEWVRWIRVHDEGCLQSTLK</sequence>
<name>A0A0C3DH83_9AGAM</name>
<reference evidence="1 2" key="1">
    <citation type="submission" date="2014-04" db="EMBL/GenBank/DDBJ databases">
        <authorList>
            <consortium name="DOE Joint Genome Institute"/>
            <person name="Kuo A."/>
            <person name="Kohler A."/>
            <person name="Nagy L.G."/>
            <person name="Floudas D."/>
            <person name="Copeland A."/>
            <person name="Barry K.W."/>
            <person name="Cichocki N."/>
            <person name="Veneault-Fourrey C."/>
            <person name="LaButti K."/>
            <person name="Lindquist E.A."/>
            <person name="Lipzen A."/>
            <person name="Lundell T."/>
            <person name="Morin E."/>
            <person name="Murat C."/>
            <person name="Sun H."/>
            <person name="Tunlid A."/>
            <person name="Henrissat B."/>
            <person name="Grigoriev I.V."/>
            <person name="Hibbett D.S."/>
            <person name="Martin F."/>
            <person name="Nordberg H.P."/>
            <person name="Cantor M.N."/>
            <person name="Hua S.X."/>
        </authorList>
    </citation>
    <scope>NUCLEOTIDE SEQUENCE [LARGE SCALE GENOMIC DNA]</scope>
    <source>
        <strain evidence="1 2">Foug A</strain>
    </source>
</reference>
<protein>
    <submittedName>
        <fullName evidence="1">Uncharacterized protein</fullName>
    </submittedName>
</protein>
<accession>A0A0C3DH83</accession>